<dbReference type="PROSITE" id="PS50089">
    <property type="entry name" value="ZF_RING_2"/>
    <property type="match status" value="1"/>
</dbReference>
<feature type="compositionally biased region" description="Polar residues" evidence="5">
    <location>
        <begin position="545"/>
        <end position="564"/>
    </location>
</feature>
<feature type="region of interest" description="Disordered" evidence="5">
    <location>
        <begin position="522"/>
        <end position="564"/>
    </location>
</feature>
<dbReference type="InterPro" id="IPR013083">
    <property type="entry name" value="Znf_RING/FYVE/PHD"/>
</dbReference>
<sequence length="1334" mass="146428">MQTQMDRVQTDRPRRQPRRPPPRIPTGESAGKPSWAEAQADAAEKRRKIKAIMSNKSLTDLERRLRVQQLMDGSKPSVCPPRPPARGSLLSSLTPSLLSGVGDDSVSASTTNAGAKDDGEEVMACVHYERKCNVVAPCCGKVFGCRVCHDEMCEDGCGPMDRFKIKVIVCKECGERQDSKTDNCAKCGVTFAEYHCDKCNIWMALGKRPFHCDKCGFCRVGGAENYRHCDGCNMCISVSVYDSHACLQDKYKSSCPVCREDMFSSRQAPQDLLCGHAIHSHCFRTLTSHDYRCPICKKCIMDQQSMARVWAERARDVAAQPMPPDLARVVDVLCNDCEGRSENRNWHFLGVQCVQCDSFNTVVLRVTRERCLFGCGRGLSCRSNPARPNGVPSAYTGSWATIGQYILYVLPLHSQNWLDIKDIVCRADGPNPWIPSDLSALSSLGGRRRATNKHAISTIVTLLGLVGKQTPPVTATHSPPRRAARVQRCGTSCVLLVLGEQYEMKKTPSRLSRSVRTALSSVRSSSVRLKRPPPNADIEEKKSGPNKNSSATESVKPSGSGSDGSTASLLSIIVEGFAIPRGHVLTPRADVWIYLSCSTTVSIGFMSIASMLDSAMEFWTLAALLIQLVLAVVVSLLMRYRISCDCITSEDYLRSMQSSFPFTYETWFSLLALSLQLFIASVIFRSKYTLGVMLGSCWSTSLYFATWVSSGLSAYLVAELLTVEDSRGLIRAGHCPQRNQVQRSYVLLFISSVALLAFSLDLRMECSAGTQSEPNACNMTTMGCVNGVAGMFISALYFGIVYLVSNKENSSLQPRSVKRFTSFLAVTVLACFSLNASSLTQSVSEYEVHISLYVNSWVCFIISLAICLRQLDALFPSYSDMDETKEAKPRRDRDRSQSNDSTAPTSDASSICFSIRSFESSKKELIEAHLDGEFFEIVPVDEGNSTKSNVTRKSSRSNSKTKKQKETKPIDLIEERGGDSSPLPIEKVDQHLVRDPSPIGSNRAKIEPSGSHGGSSRYVSTDRSSSSGSRKSRRQRRESIDVKVQAAYSSSSSASRCSTSRERTRSDLRATNYISHHSKQKSVRTRQSSLSGGQRSRRGGRDKRVNPDESTIKTDMDEAQNGAQVVLPDTVDAGYTKASSKATSHRSSKSPNAKRSGAHPTADSKTAKSVEGDQSNYTPLDDMNGELRGGDYYKVNSKTSRLSSKSPSAKVARPTADGNTFNKPKLPSFVSRASNKVDQTTQAEHDIVVLVANSVSSPISEVTTPATLREHSLLTNPGVPVATDTAITSAVDFAKRRANHDNTHFRNNEILTRVLDDHHDRLGGQVAAKVNHVN</sequence>
<dbReference type="GO" id="GO:0006511">
    <property type="term" value="P:ubiquitin-dependent protein catabolic process"/>
    <property type="evidence" value="ECO:0007669"/>
    <property type="project" value="TreeGrafter"/>
</dbReference>
<evidence type="ECO:0000256" key="4">
    <source>
        <dbReference type="PROSITE-ProRule" id="PRU00601"/>
    </source>
</evidence>
<dbReference type="SUPFAM" id="SSF161219">
    <property type="entry name" value="CHY zinc finger-like"/>
    <property type="match status" value="1"/>
</dbReference>
<dbReference type="CDD" id="cd16464">
    <property type="entry name" value="RING-H2_Pirh2-like"/>
    <property type="match status" value="1"/>
</dbReference>
<gene>
    <name evidence="10" type="ORF">THAOC_03651</name>
</gene>
<dbReference type="GO" id="GO:0016567">
    <property type="term" value="P:protein ubiquitination"/>
    <property type="evidence" value="ECO:0007669"/>
    <property type="project" value="TreeGrafter"/>
</dbReference>
<feature type="transmembrane region" description="Helical" evidence="6">
    <location>
        <begin position="816"/>
        <end position="836"/>
    </location>
</feature>
<evidence type="ECO:0008006" key="12">
    <source>
        <dbReference type="Google" id="ProtNLM"/>
    </source>
</evidence>
<comment type="caution">
    <text evidence="10">The sequence shown here is derived from an EMBL/GenBank/DDBJ whole genome shotgun (WGS) entry which is preliminary data.</text>
</comment>
<dbReference type="InterPro" id="IPR001841">
    <property type="entry name" value="Znf_RING"/>
</dbReference>
<dbReference type="PANTHER" id="PTHR21319:SF53">
    <property type="entry name" value="RING FINGER AND CHY ZINC FINGER DOMAIN-CONTAINING PROTEIN 1"/>
    <property type="match status" value="1"/>
</dbReference>
<accession>K0TB06</accession>
<dbReference type="GO" id="GO:0061630">
    <property type="term" value="F:ubiquitin protein ligase activity"/>
    <property type="evidence" value="ECO:0007669"/>
    <property type="project" value="TreeGrafter"/>
</dbReference>
<dbReference type="SMART" id="SM00184">
    <property type="entry name" value="RING"/>
    <property type="match status" value="1"/>
</dbReference>
<feature type="compositionally biased region" description="Basic and acidic residues" evidence="5">
    <location>
        <begin position="1059"/>
        <end position="1068"/>
    </location>
</feature>
<evidence type="ECO:0000259" key="7">
    <source>
        <dbReference type="PROSITE" id="PS50089"/>
    </source>
</evidence>
<feature type="domain" description="RING-type" evidence="7">
    <location>
        <begin position="255"/>
        <end position="297"/>
    </location>
</feature>
<keyword evidence="11" id="KW-1185">Reference proteome</keyword>
<evidence type="ECO:0000259" key="9">
    <source>
        <dbReference type="PROSITE" id="PS51270"/>
    </source>
</evidence>
<keyword evidence="2 4" id="KW-0863">Zinc-finger</keyword>
<feature type="transmembrane region" description="Helical" evidence="6">
    <location>
        <begin position="618"/>
        <end position="640"/>
    </location>
</feature>
<dbReference type="InterPro" id="IPR017921">
    <property type="entry name" value="Znf_CTCHY"/>
</dbReference>
<feature type="compositionally biased region" description="Basic residues" evidence="5">
    <location>
        <begin position="953"/>
        <end position="963"/>
    </location>
</feature>
<dbReference type="InterPro" id="IPR008913">
    <property type="entry name" value="Znf_CHY"/>
</dbReference>
<feature type="compositionally biased region" description="Basic and acidic residues" evidence="5">
    <location>
        <begin position="882"/>
        <end position="897"/>
    </location>
</feature>
<feature type="transmembrane region" description="Helical" evidence="6">
    <location>
        <begin position="780"/>
        <end position="804"/>
    </location>
</feature>
<feature type="compositionally biased region" description="Low complexity" evidence="5">
    <location>
        <begin position="1197"/>
        <end position="1210"/>
    </location>
</feature>
<dbReference type="EMBL" id="AGNL01003456">
    <property type="protein sequence ID" value="EJK74660.1"/>
    <property type="molecule type" value="Genomic_DNA"/>
</dbReference>
<feature type="transmembrane region" description="Helical" evidence="6">
    <location>
        <begin position="661"/>
        <end position="684"/>
    </location>
</feature>
<feature type="compositionally biased region" description="Low complexity" evidence="5">
    <location>
        <begin position="1049"/>
        <end position="1058"/>
    </location>
</feature>
<dbReference type="InterPro" id="IPR037274">
    <property type="entry name" value="Znf_CHY_sf"/>
</dbReference>
<reference evidence="10 11" key="1">
    <citation type="journal article" date="2012" name="Genome Biol.">
        <title>Genome and low-iron response of an oceanic diatom adapted to chronic iron limitation.</title>
        <authorList>
            <person name="Lommer M."/>
            <person name="Specht M."/>
            <person name="Roy A.S."/>
            <person name="Kraemer L."/>
            <person name="Andreson R."/>
            <person name="Gutowska M.A."/>
            <person name="Wolf J."/>
            <person name="Bergner S.V."/>
            <person name="Schilhabel M.B."/>
            <person name="Klostermeier U.C."/>
            <person name="Beiko R.G."/>
            <person name="Rosenstiel P."/>
            <person name="Hippler M."/>
            <person name="Laroche J."/>
        </authorList>
    </citation>
    <scope>NUCLEOTIDE SEQUENCE [LARGE SCALE GENOMIC DNA]</scope>
    <source>
        <strain evidence="10 11">CCMP1005</strain>
    </source>
</reference>
<dbReference type="InterPro" id="IPR037275">
    <property type="entry name" value="Znf_CTCHY_sf"/>
</dbReference>
<evidence type="ECO:0000256" key="2">
    <source>
        <dbReference type="ARBA" id="ARBA00022771"/>
    </source>
</evidence>
<dbReference type="Pfam" id="PF14599">
    <property type="entry name" value="zinc_ribbon_6"/>
    <property type="match status" value="1"/>
</dbReference>
<keyword evidence="6" id="KW-1133">Transmembrane helix</keyword>
<dbReference type="Proteomes" id="UP000266841">
    <property type="component" value="Unassembled WGS sequence"/>
</dbReference>
<dbReference type="Pfam" id="PF05495">
    <property type="entry name" value="zf-CHY"/>
    <property type="match status" value="1"/>
</dbReference>
<evidence type="ECO:0000256" key="1">
    <source>
        <dbReference type="ARBA" id="ARBA00022723"/>
    </source>
</evidence>
<keyword evidence="1" id="KW-0479">Metal-binding</keyword>
<evidence type="ECO:0000313" key="10">
    <source>
        <dbReference type="EMBL" id="EJK74660.1"/>
    </source>
</evidence>
<dbReference type="Gene3D" id="2.20.28.10">
    <property type="match status" value="1"/>
</dbReference>
<dbReference type="PANTHER" id="PTHR21319">
    <property type="entry name" value="RING FINGER AND CHY ZINC FINGER DOMAIN-CONTAINING PROTEIN 1"/>
    <property type="match status" value="1"/>
</dbReference>
<keyword evidence="6" id="KW-0812">Transmembrane</keyword>
<feature type="region of interest" description="Disordered" evidence="5">
    <location>
        <begin position="1"/>
        <end position="42"/>
    </location>
</feature>
<evidence type="ECO:0000256" key="5">
    <source>
        <dbReference type="SAM" id="MobiDB-lite"/>
    </source>
</evidence>
<keyword evidence="6" id="KW-0472">Membrane</keyword>
<keyword evidence="3" id="KW-0862">Zinc</keyword>
<feature type="domain" description="CTCHY-type" evidence="9">
    <location>
        <begin position="191"/>
        <end position="254"/>
    </location>
</feature>
<feature type="transmembrane region" description="Helical" evidence="6">
    <location>
        <begin position="704"/>
        <end position="723"/>
    </location>
</feature>
<dbReference type="Gene3D" id="3.30.40.10">
    <property type="entry name" value="Zinc/RING finger domain, C3HC4 (zinc finger)"/>
    <property type="match status" value="1"/>
</dbReference>
<evidence type="ECO:0000259" key="8">
    <source>
        <dbReference type="PROSITE" id="PS51266"/>
    </source>
</evidence>
<feature type="compositionally biased region" description="Basic and acidic residues" evidence="5">
    <location>
        <begin position="1102"/>
        <end position="1116"/>
    </location>
</feature>
<name>K0TB06_THAOC</name>
<dbReference type="GO" id="GO:0008270">
    <property type="term" value="F:zinc ion binding"/>
    <property type="evidence" value="ECO:0007669"/>
    <property type="project" value="UniProtKB-KW"/>
</dbReference>
<dbReference type="PROSITE" id="PS51270">
    <property type="entry name" value="ZF_CTCHY"/>
    <property type="match status" value="1"/>
</dbReference>
<feature type="compositionally biased region" description="Low complexity" evidence="5">
    <location>
        <begin position="1015"/>
        <end position="1029"/>
    </location>
</feature>
<dbReference type="SUPFAM" id="SSF57850">
    <property type="entry name" value="RING/U-box"/>
    <property type="match status" value="1"/>
</dbReference>
<protein>
    <recommendedName>
        <fullName evidence="12">RING-type domain-containing protein</fullName>
    </recommendedName>
</protein>
<dbReference type="PROSITE" id="PS51266">
    <property type="entry name" value="ZF_CHY"/>
    <property type="match status" value="1"/>
</dbReference>
<evidence type="ECO:0000256" key="6">
    <source>
        <dbReference type="SAM" id="Phobius"/>
    </source>
</evidence>
<dbReference type="GO" id="GO:0005634">
    <property type="term" value="C:nucleus"/>
    <property type="evidence" value="ECO:0007669"/>
    <property type="project" value="TreeGrafter"/>
</dbReference>
<dbReference type="SUPFAM" id="SSF161245">
    <property type="entry name" value="Zinc hairpin stack"/>
    <property type="match status" value="1"/>
</dbReference>
<proteinExistence type="predicted"/>
<evidence type="ECO:0000313" key="11">
    <source>
        <dbReference type="Proteomes" id="UP000266841"/>
    </source>
</evidence>
<feature type="domain" description="CHY-type" evidence="8">
    <location>
        <begin position="118"/>
        <end position="189"/>
    </location>
</feature>
<feature type="region of interest" description="Disordered" evidence="5">
    <location>
        <begin position="943"/>
        <end position="1227"/>
    </location>
</feature>
<feature type="transmembrane region" description="Helical" evidence="6">
    <location>
        <begin position="848"/>
        <end position="868"/>
    </location>
</feature>
<dbReference type="eggNOG" id="KOG1940">
    <property type="taxonomic scope" value="Eukaryota"/>
</dbReference>
<feature type="compositionally biased region" description="Basic and acidic residues" evidence="5">
    <location>
        <begin position="964"/>
        <end position="978"/>
    </location>
</feature>
<dbReference type="InterPro" id="IPR039512">
    <property type="entry name" value="RCHY1_zinc-ribbon"/>
</dbReference>
<evidence type="ECO:0000256" key="3">
    <source>
        <dbReference type="ARBA" id="ARBA00022833"/>
    </source>
</evidence>
<feature type="region of interest" description="Disordered" evidence="5">
    <location>
        <begin position="882"/>
        <end position="908"/>
    </location>
</feature>
<feature type="non-terminal residue" evidence="10">
    <location>
        <position position="1334"/>
    </location>
</feature>
<dbReference type="OrthoDB" id="411372at2759"/>
<dbReference type="Pfam" id="PF13639">
    <property type="entry name" value="zf-RING_2"/>
    <property type="match status" value="1"/>
</dbReference>
<feature type="compositionally biased region" description="Low complexity" evidence="5">
    <location>
        <begin position="1085"/>
        <end position="1094"/>
    </location>
</feature>
<organism evidence="10 11">
    <name type="scientific">Thalassiosira oceanica</name>
    <name type="common">Marine diatom</name>
    <dbReference type="NCBI Taxonomy" id="159749"/>
    <lineage>
        <taxon>Eukaryota</taxon>
        <taxon>Sar</taxon>
        <taxon>Stramenopiles</taxon>
        <taxon>Ochrophyta</taxon>
        <taxon>Bacillariophyta</taxon>
        <taxon>Coscinodiscophyceae</taxon>
        <taxon>Thalassiosirophycidae</taxon>
        <taxon>Thalassiosirales</taxon>
        <taxon>Thalassiosiraceae</taxon>
        <taxon>Thalassiosira</taxon>
    </lineage>
</organism>